<dbReference type="EC" id="4.2.1.10" evidence="5 8"/>
<protein>
    <recommendedName>
        <fullName evidence="5 8">3-dehydroquinate dehydratase</fullName>
        <shortName evidence="8">3-dehydroquinase</shortName>
        <ecNumber evidence="5 8">4.2.1.10</ecNumber>
    </recommendedName>
    <alternativeName>
        <fullName evidence="8">Type II DHQase</fullName>
    </alternativeName>
</protein>
<keyword evidence="7 8" id="KW-0456">Lyase</keyword>
<keyword evidence="13" id="KW-1185">Reference proteome</keyword>
<name>A0A931AVR4_9FIRM</name>
<dbReference type="PROSITE" id="PS01029">
    <property type="entry name" value="DEHYDROQUINASE_II"/>
    <property type="match status" value="1"/>
</dbReference>
<evidence type="ECO:0000256" key="8">
    <source>
        <dbReference type="HAMAP-Rule" id="MF_00169"/>
    </source>
</evidence>
<sequence length="136" mass="15141">MINGPNLNWLGKREENHYGKSSLKELEDELSEIARDQGYELLSFQTNSEGEFIDLLQKNYNQASGYIINPGAYSHTSLAIMDALLSIDKKVIEVHLSNVTAREEIRQKLLTASACDGIIIGLGKKGYKLALESIIN</sequence>
<dbReference type="Proteomes" id="UP000621436">
    <property type="component" value="Unassembled WGS sequence"/>
</dbReference>
<dbReference type="GO" id="GO:0009073">
    <property type="term" value="P:aromatic amino acid family biosynthetic process"/>
    <property type="evidence" value="ECO:0007669"/>
    <property type="project" value="UniProtKB-KW"/>
</dbReference>
<evidence type="ECO:0000256" key="2">
    <source>
        <dbReference type="ARBA" id="ARBA00004902"/>
    </source>
</evidence>
<dbReference type="SUPFAM" id="SSF52304">
    <property type="entry name" value="Type II 3-dehydroquinate dehydratase"/>
    <property type="match status" value="1"/>
</dbReference>
<dbReference type="PIRSF" id="PIRSF001399">
    <property type="entry name" value="DHquinase_II"/>
    <property type="match status" value="1"/>
</dbReference>
<dbReference type="CDD" id="cd00466">
    <property type="entry name" value="DHQase_II"/>
    <property type="match status" value="1"/>
</dbReference>
<dbReference type="AlphaFoldDB" id="A0A931AVR4"/>
<evidence type="ECO:0000256" key="3">
    <source>
        <dbReference type="ARBA" id="ARBA00011037"/>
    </source>
</evidence>
<dbReference type="NCBIfam" id="NF003807">
    <property type="entry name" value="PRK05395.1-4"/>
    <property type="match status" value="1"/>
</dbReference>
<dbReference type="PANTHER" id="PTHR21272">
    <property type="entry name" value="CATABOLIC 3-DEHYDROQUINASE"/>
    <property type="match status" value="1"/>
</dbReference>
<feature type="binding site" evidence="8 10">
    <location>
        <begin position="96"/>
        <end position="97"/>
    </location>
    <ligand>
        <name>substrate</name>
    </ligand>
</feature>
<comment type="pathway">
    <text evidence="2 8">Metabolic intermediate biosynthesis; chorismate biosynthesis; chorismate from D-erythrose 4-phosphate and phosphoenolpyruvate: step 3/7.</text>
</comment>
<evidence type="ECO:0000313" key="12">
    <source>
        <dbReference type="EMBL" id="MBF8437574.1"/>
    </source>
</evidence>
<dbReference type="GO" id="GO:0009423">
    <property type="term" value="P:chorismate biosynthetic process"/>
    <property type="evidence" value="ECO:0007669"/>
    <property type="project" value="UniProtKB-UniRule"/>
</dbReference>
<proteinExistence type="inferred from homology"/>
<feature type="binding site" evidence="8 10">
    <location>
        <position position="106"/>
    </location>
    <ligand>
        <name>substrate</name>
    </ligand>
</feature>
<feature type="binding site" evidence="8 10">
    <location>
        <position position="75"/>
    </location>
    <ligand>
        <name>substrate</name>
    </ligand>
</feature>
<dbReference type="EMBL" id="JADPIE010000006">
    <property type="protein sequence ID" value="MBF8437574.1"/>
    <property type="molecule type" value="Genomic_DNA"/>
</dbReference>
<dbReference type="Gene3D" id="3.40.50.9100">
    <property type="entry name" value="Dehydroquinase, class II"/>
    <property type="match status" value="1"/>
</dbReference>
<organism evidence="12 13">
    <name type="scientific">Halonatronomonas betaini</name>
    <dbReference type="NCBI Taxonomy" id="2778430"/>
    <lineage>
        <taxon>Bacteria</taxon>
        <taxon>Bacillati</taxon>
        <taxon>Bacillota</taxon>
        <taxon>Clostridia</taxon>
        <taxon>Halanaerobiales</taxon>
        <taxon>Halarsenatibacteraceae</taxon>
        <taxon>Halonatronomonas</taxon>
    </lineage>
</organism>
<evidence type="ECO:0000256" key="6">
    <source>
        <dbReference type="ARBA" id="ARBA00023141"/>
    </source>
</evidence>
<evidence type="ECO:0000313" key="13">
    <source>
        <dbReference type="Proteomes" id="UP000621436"/>
    </source>
</evidence>
<dbReference type="GO" id="GO:0008652">
    <property type="term" value="P:amino acid biosynthetic process"/>
    <property type="evidence" value="ECO:0007669"/>
    <property type="project" value="UniProtKB-KW"/>
</dbReference>
<dbReference type="PANTHER" id="PTHR21272:SF3">
    <property type="entry name" value="CATABOLIC 3-DEHYDROQUINASE"/>
    <property type="match status" value="1"/>
</dbReference>
<evidence type="ECO:0000256" key="9">
    <source>
        <dbReference type="PIRSR" id="PIRSR001399-1"/>
    </source>
</evidence>
<feature type="active site" description="Proton donor" evidence="8 9">
    <location>
        <position position="95"/>
    </location>
</feature>
<comment type="similarity">
    <text evidence="3 8">Belongs to the type-II 3-dehydroquinase family.</text>
</comment>
<reference evidence="12" key="1">
    <citation type="submission" date="2020-11" db="EMBL/GenBank/DDBJ databases">
        <title>Halonatronomonas betainensis gen. nov., sp. nov. a novel haloalkaliphilic representative of the family Halanaerobiacae capable of betaine degradation.</title>
        <authorList>
            <person name="Boltyanskaya Y."/>
            <person name="Kevbrin V."/>
            <person name="Detkova E."/>
            <person name="Grouzdev D.S."/>
            <person name="Koziaeva V."/>
            <person name="Zhilina T."/>
        </authorList>
    </citation>
    <scope>NUCLEOTIDE SEQUENCE</scope>
    <source>
        <strain evidence="12">Z-7014</strain>
    </source>
</reference>
<keyword evidence="6 8" id="KW-0057">Aromatic amino acid biosynthesis</keyword>
<comment type="catalytic activity">
    <reaction evidence="1 8">
        <text>3-dehydroquinate = 3-dehydroshikimate + H2O</text>
        <dbReference type="Rhea" id="RHEA:21096"/>
        <dbReference type="ChEBI" id="CHEBI:15377"/>
        <dbReference type="ChEBI" id="CHEBI:16630"/>
        <dbReference type="ChEBI" id="CHEBI:32364"/>
        <dbReference type="EC" id="4.2.1.10"/>
    </reaction>
</comment>
<feature type="binding site" evidence="8 10">
    <location>
        <position position="82"/>
    </location>
    <ligand>
        <name>substrate</name>
    </ligand>
</feature>
<evidence type="ECO:0000256" key="4">
    <source>
        <dbReference type="ARBA" id="ARBA00011193"/>
    </source>
</evidence>
<dbReference type="NCBIfam" id="NF003805">
    <property type="entry name" value="PRK05395.1-2"/>
    <property type="match status" value="1"/>
</dbReference>
<evidence type="ECO:0000256" key="7">
    <source>
        <dbReference type="ARBA" id="ARBA00023239"/>
    </source>
</evidence>
<dbReference type="InterPro" id="IPR036441">
    <property type="entry name" value="DHquinase_II_sf"/>
</dbReference>
<feature type="binding site" evidence="8 10">
    <location>
        <position position="69"/>
    </location>
    <ligand>
        <name>substrate</name>
    </ligand>
</feature>
<dbReference type="InterPro" id="IPR001874">
    <property type="entry name" value="DHquinase_II"/>
</dbReference>
<dbReference type="GO" id="GO:0019631">
    <property type="term" value="P:quinate catabolic process"/>
    <property type="evidence" value="ECO:0007669"/>
    <property type="project" value="TreeGrafter"/>
</dbReference>
<comment type="caution">
    <text evidence="12">The sequence shown here is derived from an EMBL/GenBank/DDBJ whole genome shotgun (WGS) entry which is preliminary data.</text>
</comment>
<feature type="site" description="Transition state stabilizer" evidence="8 11">
    <location>
        <position position="13"/>
    </location>
</feature>
<evidence type="ECO:0000256" key="1">
    <source>
        <dbReference type="ARBA" id="ARBA00001864"/>
    </source>
</evidence>
<feature type="active site" description="Proton acceptor" evidence="8 9">
    <location>
        <position position="18"/>
    </location>
</feature>
<dbReference type="HAMAP" id="MF_00169">
    <property type="entry name" value="AroQ"/>
    <property type="match status" value="1"/>
</dbReference>
<dbReference type="GO" id="GO:0003855">
    <property type="term" value="F:3-dehydroquinate dehydratase activity"/>
    <property type="evidence" value="ECO:0007669"/>
    <property type="project" value="UniProtKB-UniRule"/>
</dbReference>
<gene>
    <name evidence="8" type="primary">aroQ</name>
    <name evidence="12" type="ORF">I0Q91_10805</name>
</gene>
<evidence type="ECO:0000256" key="11">
    <source>
        <dbReference type="PIRSR" id="PIRSR001399-3"/>
    </source>
</evidence>
<dbReference type="Pfam" id="PF01220">
    <property type="entry name" value="DHquinase_II"/>
    <property type="match status" value="1"/>
</dbReference>
<accession>A0A931AVR4</accession>
<evidence type="ECO:0000256" key="5">
    <source>
        <dbReference type="ARBA" id="ARBA00012060"/>
    </source>
</evidence>
<dbReference type="InterPro" id="IPR018509">
    <property type="entry name" value="DHquinase_II_CS"/>
</dbReference>
<comment type="subunit">
    <text evidence="4 8">Homododecamer.</text>
</comment>
<evidence type="ECO:0000256" key="10">
    <source>
        <dbReference type="PIRSR" id="PIRSR001399-2"/>
    </source>
</evidence>
<comment type="function">
    <text evidence="8">Catalyzes a trans-dehydration via an enolate intermediate.</text>
</comment>
<keyword evidence="8" id="KW-0028">Amino-acid biosynthesis</keyword>